<evidence type="ECO:0000313" key="1">
    <source>
        <dbReference type="EMBL" id="CAF1311987.1"/>
    </source>
</evidence>
<dbReference type="Proteomes" id="UP000663852">
    <property type="component" value="Unassembled WGS sequence"/>
</dbReference>
<reference evidence="1" key="1">
    <citation type="submission" date="2021-02" db="EMBL/GenBank/DDBJ databases">
        <authorList>
            <person name="Nowell W R."/>
        </authorList>
    </citation>
    <scope>NUCLEOTIDE SEQUENCE</scope>
</reference>
<dbReference type="EMBL" id="CAJNOJ010000226">
    <property type="protein sequence ID" value="CAF1311987.1"/>
    <property type="molecule type" value="Genomic_DNA"/>
</dbReference>
<dbReference type="AlphaFoldDB" id="A0A815EHM6"/>
<gene>
    <name evidence="1" type="ORF">EDS130_LOCUS31194</name>
</gene>
<comment type="caution">
    <text evidence="1">The sequence shown here is derived from an EMBL/GenBank/DDBJ whole genome shotgun (WGS) entry which is preliminary data.</text>
</comment>
<sequence length="183" mass="19984">MEPFTYSSTPTTQMTSASSPCAPGFLTITFDDIINASSVQGAVPTTYRCFNWVNGWYANVSGFAVTNGFRRALASGAYIVLNRNGTSMNITRTNSSFHVHSFVASAGYQDPLHLLLKGIQGSSTLAYQQDLLVNTSYARTITLNWYNLTTLNYQTYSYNNASGTNSTGLGQQFSMDNLNVTLT</sequence>
<protein>
    <submittedName>
        <fullName evidence="1">Uncharacterized protein</fullName>
    </submittedName>
</protein>
<organism evidence="1 2">
    <name type="scientific">Adineta ricciae</name>
    <name type="common">Rotifer</name>
    <dbReference type="NCBI Taxonomy" id="249248"/>
    <lineage>
        <taxon>Eukaryota</taxon>
        <taxon>Metazoa</taxon>
        <taxon>Spiralia</taxon>
        <taxon>Gnathifera</taxon>
        <taxon>Rotifera</taxon>
        <taxon>Eurotatoria</taxon>
        <taxon>Bdelloidea</taxon>
        <taxon>Adinetida</taxon>
        <taxon>Adinetidae</taxon>
        <taxon>Adineta</taxon>
    </lineage>
</organism>
<evidence type="ECO:0000313" key="2">
    <source>
        <dbReference type="Proteomes" id="UP000663852"/>
    </source>
</evidence>
<accession>A0A815EHM6</accession>
<proteinExistence type="predicted"/>
<name>A0A815EHM6_ADIRI</name>
<dbReference type="OrthoDB" id="10034340at2759"/>